<accession>A0A934JXR4</accession>
<gene>
    <name evidence="1" type="ORF">JF922_06790</name>
</gene>
<reference evidence="1" key="1">
    <citation type="submission" date="2020-10" db="EMBL/GenBank/DDBJ databases">
        <title>Ca. Dormibacterota MAGs.</title>
        <authorList>
            <person name="Montgomery K."/>
        </authorList>
    </citation>
    <scope>NUCLEOTIDE SEQUENCE [LARGE SCALE GENOMIC DNA]</scope>
    <source>
        <strain evidence="1">SC8812_S17_10</strain>
    </source>
</reference>
<proteinExistence type="predicted"/>
<sequence length="140" mass="16146">MSSDLYLANHPSRFWRLRLSDEPSAEDWEDAARDAAGVLPPSVSEGAARLDGMLARTLGEEQFGAGHWRLGRGRRLYYRLKPVLPRSLIVQMRRLHRRTVEHTDLDLGWPVEDRYARFLWATAGRLLDRAGVREAPFVFF</sequence>
<dbReference type="EMBL" id="JAEKNR010000077">
    <property type="protein sequence ID" value="MBJ7597776.1"/>
    <property type="molecule type" value="Genomic_DNA"/>
</dbReference>
<protein>
    <submittedName>
        <fullName evidence="1">Uncharacterized protein</fullName>
    </submittedName>
</protein>
<organism evidence="1 2">
    <name type="scientific">Candidatus Nephthysia bennettiae</name>
    <dbReference type="NCBI Taxonomy" id="3127016"/>
    <lineage>
        <taxon>Bacteria</taxon>
        <taxon>Bacillati</taxon>
        <taxon>Candidatus Dormiibacterota</taxon>
        <taxon>Candidatus Dormibacteria</taxon>
        <taxon>Candidatus Dormibacterales</taxon>
        <taxon>Candidatus Dormibacteraceae</taxon>
        <taxon>Candidatus Nephthysia</taxon>
    </lineage>
</organism>
<keyword evidence="2" id="KW-1185">Reference proteome</keyword>
<evidence type="ECO:0000313" key="1">
    <source>
        <dbReference type="EMBL" id="MBJ7597776.1"/>
    </source>
</evidence>
<dbReference type="Proteomes" id="UP000612893">
    <property type="component" value="Unassembled WGS sequence"/>
</dbReference>
<feature type="non-terminal residue" evidence="1">
    <location>
        <position position="140"/>
    </location>
</feature>
<dbReference type="AlphaFoldDB" id="A0A934JXR4"/>
<name>A0A934JXR4_9BACT</name>
<comment type="caution">
    <text evidence="1">The sequence shown here is derived from an EMBL/GenBank/DDBJ whole genome shotgun (WGS) entry which is preliminary data.</text>
</comment>
<evidence type="ECO:0000313" key="2">
    <source>
        <dbReference type="Proteomes" id="UP000612893"/>
    </source>
</evidence>
<dbReference type="RefSeq" id="WP_338200264.1">
    <property type="nucleotide sequence ID" value="NZ_JAEKNR010000077.1"/>
</dbReference>